<comment type="caution">
    <text evidence="3">The sequence shown here is derived from an EMBL/GenBank/DDBJ whole genome shotgun (WGS) entry which is preliminary data.</text>
</comment>
<dbReference type="PANTHER" id="PTHR46276">
    <property type="entry name" value="E3 UBIQUITIN-PROTEIN LIGASE UBR5"/>
    <property type="match status" value="1"/>
</dbReference>
<accession>A0A9W9ZDQ3</accession>
<evidence type="ECO:0000256" key="1">
    <source>
        <dbReference type="SAM" id="MobiDB-lite"/>
    </source>
</evidence>
<dbReference type="EMBL" id="MU826367">
    <property type="protein sequence ID" value="KAJ7378294.1"/>
    <property type="molecule type" value="Genomic_DNA"/>
</dbReference>
<dbReference type="SMART" id="SM00517">
    <property type="entry name" value="PolyA"/>
    <property type="match status" value="4"/>
</dbReference>
<feature type="domain" description="PABC" evidence="2">
    <location>
        <begin position="241"/>
        <end position="314"/>
    </location>
</feature>
<evidence type="ECO:0000313" key="4">
    <source>
        <dbReference type="Proteomes" id="UP001163046"/>
    </source>
</evidence>
<protein>
    <recommendedName>
        <fullName evidence="2">PABC domain-containing protein</fullName>
    </recommendedName>
</protein>
<proteinExistence type="predicted"/>
<name>A0A9W9ZDQ3_9CNID</name>
<dbReference type="GO" id="GO:0090263">
    <property type="term" value="P:positive regulation of canonical Wnt signaling pathway"/>
    <property type="evidence" value="ECO:0007669"/>
    <property type="project" value="TreeGrafter"/>
</dbReference>
<dbReference type="OrthoDB" id="19742at2759"/>
<dbReference type="GO" id="GO:0005634">
    <property type="term" value="C:nucleus"/>
    <property type="evidence" value="ECO:0007669"/>
    <property type="project" value="TreeGrafter"/>
</dbReference>
<organism evidence="3 4">
    <name type="scientific">Desmophyllum pertusum</name>
    <dbReference type="NCBI Taxonomy" id="174260"/>
    <lineage>
        <taxon>Eukaryota</taxon>
        <taxon>Metazoa</taxon>
        <taxon>Cnidaria</taxon>
        <taxon>Anthozoa</taxon>
        <taxon>Hexacorallia</taxon>
        <taxon>Scleractinia</taxon>
        <taxon>Caryophylliina</taxon>
        <taxon>Caryophylliidae</taxon>
        <taxon>Desmophyllum</taxon>
    </lineage>
</organism>
<feature type="compositionally biased region" description="Basic and acidic residues" evidence="1">
    <location>
        <begin position="243"/>
        <end position="264"/>
    </location>
</feature>
<reference evidence="3" key="1">
    <citation type="submission" date="2023-01" db="EMBL/GenBank/DDBJ databases">
        <title>Genome assembly of the deep-sea coral Lophelia pertusa.</title>
        <authorList>
            <person name="Herrera S."/>
            <person name="Cordes E."/>
        </authorList>
    </citation>
    <scope>NUCLEOTIDE SEQUENCE</scope>
    <source>
        <strain evidence="3">USNM1676648</strain>
        <tissue evidence="3">Polyp</tissue>
    </source>
</reference>
<dbReference type="GO" id="GO:0005737">
    <property type="term" value="C:cytoplasm"/>
    <property type="evidence" value="ECO:0007669"/>
    <property type="project" value="TreeGrafter"/>
</dbReference>
<dbReference type="GO" id="GO:0003723">
    <property type="term" value="F:RNA binding"/>
    <property type="evidence" value="ECO:0007669"/>
    <property type="project" value="InterPro"/>
</dbReference>
<dbReference type="Gene3D" id="1.10.1900.10">
    <property type="entry name" value="c-terminal domain of poly(a) binding protein"/>
    <property type="match status" value="4"/>
</dbReference>
<dbReference type="GO" id="GO:0000209">
    <property type="term" value="P:protein polyubiquitination"/>
    <property type="evidence" value="ECO:0007669"/>
    <property type="project" value="TreeGrafter"/>
</dbReference>
<feature type="domain" description="PABC" evidence="2">
    <location>
        <begin position="74"/>
        <end position="151"/>
    </location>
</feature>
<dbReference type="SUPFAM" id="SSF63570">
    <property type="entry name" value="PABC (PABP) domain"/>
    <property type="match status" value="4"/>
</dbReference>
<dbReference type="Pfam" id="PF00658">
    <property type="entry name" value="MLLE"/>
    <property type="match status" value="4"/>
</dbReference>
<dbReference type="GO" id="GO:0034450">
    <property type="term" value="F:ubiquitin-ubiquitin ligase activity"/>
    <property type="evidence" value="ECO:0007669"/>
    <property type="project" value="TreeGrafter"/>
</dbReference>
<evidence type="ECO:0000259" key="2">
    <source>
        <dbReference type="PROSITE" id="PS51309"/>
    </source>
</evidence>
<dbReference type="InterPro" id="IPR036053">
    <property type="entry name" value="PABP-dom"/>
</dbReference>
<dbReference type="PANTHER" id="PTHR46276:SF1">
    <property type="entry name" value="E3 UBIQUITIN-PROTEIN LIGASE UBR5"/>
    <property type="match status" value="1"/>
</dbReference>
<dbReference type="AlphaFoldDB" id="A0A9W9ZDQ3"/>
<dbReference type="PROSITE" id="PS51309">
    <property type="entry name" value="PABC"/>
    <property type="match status" value="3"/>
</dbReference>
<gene>
    <name evidence="3" type="ORF">OS493_023541</name>
</gene>
<feature type="region of interest" description="Disordered" evidence="1">
    <location>
        <begin position="242"/>
        <end position="264"/>
    </location>
</feature>
<dbReference type="InterPro" id="IPR002004">
    <property type="entry name" value="PABP_HYD_C"/>
</dbReference>
<keyword evidence="4" id="KW-1185">Reference proteome</keyword>
<dbReference type="Proteomes" id="UP001163046">
    <property type="component" value="Unassembled WGS sequence"/>
</dbReference>
<evidence type="ECO:0000313" key="3">
    <source>
        <dbReference type="EMBL" id="KAJ7378294.1"/>
    </source>
</evidence>
<sequence length="314" mass="35364">MQNGESESVLKQAKDKTSIGEELYELVCTFDSDQADKITGMLLEMDLKDLEIIVKNQTALEEKVNEALTALNGQFSKAETTTSSVDEQEDKTLHGEQLYYLISEWFPDDTDKITGMLLELDVTTLNSLLKDPEALKEKATHAANALSETNINKEIPHSLASTSNSIQECRDNTLSDSEMKPVLAEQLYNIIEEWYPGKAEQLTGMLMDVDCATLETLVLNEQMLKEKLEGALDAVYKTAQTVPDRESTKHHSEEEFTKEELGGKLYEKIEESHPEDADKITGMLLEMTVEDIERLLKNPQELQDKIQLAEKALE</sequence>
<feature type="domain" description="PABC" evidence="2">
    <location>
        <begin position="163"/>
        <end position="240"/>
    </location>
</feature>